<dbReference type="Proteomes" id="UP001066276">
    <property type="component" value="Chromosome 2_1"/>
</dbReference>
<keyword evidence="1" id="KW-1133">Transmembrane helix</keyword>
<keyword evidence="1" id="KW-0812">Transmembrane</keyword>
<accession>A0AAV7VMT8</accession>
<proteinExistence type="predicted"/>
<feature type="transmembrane region" description="Helical" evidence="1">
    <location>
        <begin position="20"/>
        <end position="44"/>
    </location>
</feature>
<evidence type="ECO:0000313" key="2">
    <source>
        <dbReference type="EMBL" id="KAJ1202657.1"/>
    </source>
</evidence>
<keyword evidence="3" id="KW-1185">Reference proteome</keyword>
<name>A0AAV7VMT8_PLEWA</name>
<gene>
    <name evidence="2" type="ORF">NDU88_006454</name>
</gene>
<dbReference type="EMBL" id="JANPWB010000003">
    <property type="protein sequence ID" value="KAJ1202657.1"/>
    <property type="molecule type" value="Genomic_DNA"/>
</dbReference>
<organism evidence="2 3">
    <name type="scientific">Pleurodeles waltl</name>
    <name type="common">Iberian ribbed newt</name>
    <dbReference type="NCBI Taxonomy" id="8319"/>
    <lineage>
        <taxon>Eukaryota</taxon>
        <taxon>Metazoa</taxon>
        <taxon>Chordata</taxon>
        <taxon>Craniata</taxon>
        <taxon>Vertebrata</taxon>
        <taxon>Euteleostomi</taxon>
        <taxon>Amphibia</taxon>
        <taxon>Batrachia</taxon>
        <taxon>Caudata</taxon>
        <taxon>Salamandroidea</taxon>
        <taxon>Salamandridae</taxon>
        <taxon>Pleurodelinae</taxon>
        <taxon>Pleurodeles</taxon>
    </lineage>
</organism>
<keyword evidence="1" id="KW-0472">Membrane</keyword>
<evidence type="ECO:0000256" key="1">
    <source>
        <dbReference type="SAM" id="Phobius"/>
    </source>
</evidence>
<dbReference type="AlphaFoldDB" id="A0AAV7VMT8"/>
<sequence length="109" mass="11548">MATSFHEESSVSLCFKPGKGWPAALLSFSVGCPSFTFMPAWLGLLKLRAGEKRGDERGGFRVPAVPSICEEARHFFCVVGRASPVREAAASPRGAGLYGFTVPPLAFGG</sequence>
<comment type="caution">
    <text evidence="2">The sequence shown here is derived from an EMBL/GenBank/DDBJ whole genome shotgun (WGS) entry which is preliminary data.</text>
</comment>
<evidence type="ECO:0000313" key="3">
    <source>
        <dbReference type="Proteomes" id="UP001066276"/>
    </source>
</evidence>
<reference evidence="2" key="1">
    <citation type="journal article" date="2022" name="bioRxiv">
        <title>Sequencing and chromosome-scale assembly of the giantPleurodeles waltlgenome.</title>
        <authorList>
            <person name="Brown T."/>
            <person name="Elewa A."/>
            <person name="Iarovenko S."/>
            <person name="Subramanian E."/>
            <person name="Araus A.J."/>
            <person name="Petzold A."/>
            <person name="Susuki M."/>
            <person name="Suzuki K.-i.T."/>
            <person name="Hayashi T."/>
            <person name="Toyoda A."/>
            <person name="Oliveira C."/>
            <person name="Osipova E."/>
            <person name="Leigh N.D."/>
            <person name="Simon A."/>
            <person name="Yun M.H."/>
        </authorList>
    </citation>
    <scope>NUCLEOTIDE SEQUENCE</scope>
    <source>
        <strain evidence="2">20211129_DDA</strain>
        <tissue evidence="2">Liver</tissue>
    </source>
</reference>
<protein>
    <submittedName>
        <fullName evidence="2">Uncharacterized protein</fullName>
    </submittedName>
</protein>